<dbReference type="RefSeq" id="WP_311510819.1">
    <property type="nucleotide sequence ID" value="NZ_JAVREP010000003.1"/>
</dbReference>
<protein>
    <submittedName>
        <fullName evidence="3">Uncharacterized protein</fullName>
    </submittedName>
</protein>
<accession>A0ABU2M5Z2</accession>
<feature type="compositionally biased region" description="Polar residues" evidence="1">
    <location>
        <begin position="31"/>
        <end position="48"/>
    </location>
</feature>
<sequence length="48" mass="4936">MRLRFLVLTAAALTLVSLLGSPALAEDGSGTPPTCQTSSCTDSGNWPK</sequence>
<name>A0ABU2M5Z2_9ACTN</name>
<proteinExistence type="predicted"/>
<comment type="caution">
    <text evidence="3">The sequence shown here is derived from an EMBL/GenBank/DDBJ whole genome shotgun (WGS) entry which is preliminary data.</text>
</comment>
<evidence type="ECO:0000313" key="4">
    <source>
        <dbReference type="Proteomes" id="UP001183390"/>
    </source>
</evidence>
<feature type="region of interest" description="Disordered" evidence="1">
    <location>
        <begin position="24"/>
        <end position="48"/>
    </location>
</feature>
<dbReference type="EMBL" id="JAVREP010000003">
    <property type="protein sequence ID" value="MDT0328079.1"/>
    <property type="molecule type" value="Genomic_DNA"/>
</dbReference>
<evidence type="ECO:0000256" key="1">
    <source>
        <dbReference type="SAM" id="MobiDB-lite"/>
    </source>
</evidence>
<dbReference type="Proteomes" id="UP001183390">
    <property type="component" value="Unassembled WGS sequence"/>
</dbReference>
<evidence type="ECO:0000313" key="3">
    <source>
        <dbReference type="EMBL" id="MDT0328079.1"/>
    </source>
</evidence>
<reference evidence="4" key="1">
    <citation type="submission" date="2023-07" db="EMBL/GenBank/DDBJ databases">
        <title>30 novel species of actinomycetes from the DSMZ collection.</title>
        <authorList>
            <person name="Nouioui I."/>
        </authorList>
    </citation>
    <scope>NUCLEOTIDE SEQUENCE [LARGE SCALE GENOMIC DNA]</scope>
    <source>
        <strain evidence="4">DSM 44743</strain>
    </source>
</reference>
<feature type="chain" id="PRO_5046589502" evidence="2">
    <location>
        <begin position="26"/>
        <end position="48"/>
    </location>
</feature>
<feature type="signal peptide" evidence="2">
    <location>
        <begin position="1"/>
        <end position="25"/>
    </location>
</feature>
<evidence type="ECO:0000256" key="2">
    <source>
        <dbReference type="SAM" id="SignalP"/>
    </source>
</evidence>
<keyword evidence="2" id="KW-0732">Signal</keyword>
<gene>
    <name evidence="3" type="ORF">RM479_06595</name>
</gene>
<organism evidence="3 4">
    <name type="scientific">Nocardiopsis lambiniae</name>
    <dbReference type="NCBI Taxonomy" id="3075539"/>
    <lineage>
        <taxon>Bacteria</taxon>
        <taxon>Bacillati</taxon>
        <taxon>Actinomycetota</taxon>
        <taxon>Actinomycetes</taxon>
        <taxon>Streptosporangiales</taxon>
        <taxon>Nocardiopsidaceae</taxon>
        <taxon>Nocardiopsis</taxon>
    </lineage>
</organism>
<keyword evidence="4" id="KW-1185">Reference proteome</keyword>